<dbReference type="SUPFAM" id="SSF51306">
    <property type="entry name" value="LexA/Signal peptidase"/>
    <property type="match status" value="1"/>
</dbReference>
<dbReference type="AlphaFoldDB" id="A0A4R2TAU8"/>
<dbReference type="RefSeq" id="WP_132849278.1">
    <property type="nucleotide sequence ID" value="NZ_CP058648.1"/>
</dbReference>
<dbReference type="InterPro" id="IPR010982">
    <property type="entry name" value="Lambda_DNA-bd_dom_sf"/>
</dbReference>
<dbReference type="PANTHER" id="PTHR46558:SF3">
    <property type="entry name" value="TRANSCRIPTIONAL REGULATOR"/>
    <property type="match status" value="1"/>
</dbReference>
<dbReference type="Gene3D" id="2.10.109.10">
    <property type="entry name" value="Umud Fragment, subunit A"/>
    <property type="match status" value="1"/>
</dbReference>
<name>A0A4R2TAU8_9FIRM</name>
<dbReference type="Pfam" id="PF00717">
    <property type="entry name" value="Peptidase_S24"/>
    <property type="match status" value="1"/>
</dbReference>
<evidence type="ECO:0000313" key="4">
    <source>
        <dbReference type="Proteomes" id="UP000295504"/>
    </source>
</evidence>
<comment type="caution">
    <text evidence="3">The sequence shown here is derived from an EMBL/GenBank/DDBJ whole genome shotgun (WGS) entry which is preliminary data.</text>
</comment>
<organism evidence="3 4">
    <name type="scientific">Serpentinicella alkaliphila</name>
    <dbReference type="NCBI Taxonomy" id="1734049"/>
    <lineage>
        <taxon>Bacteria</taxon>
        <taxon>Bacillati</taxon>
        <taxon>Bacillota</taxon>
        <taxon>Clostridia</taxon>
        <taxon>Peptostreptococcales</taxon>
        <taxon>Natronincolaceae</taxon>
        <taxon>Serpentinicella</taxon>
    </lineage>
</organism>
<dbReference type="GO" id="GO:0003677">
    <property type="term" value="F:DNA binding"/>
    <property type="evidence" value="ECO:0007669"/>
    <property type="project" value="UniProtKB-KW"/>
</dbReference>
<protein>
    <submittedName>
        <fullName evidence="3">Helix-turn-helix protein</fullName>
    </submittedName>
</protein>
<evidence type="ECO:0000259" key="2">
    <source>
        <dbReference type="PROSITE" id="PS50943"/>
    </source>
</evidence>
<keyword evidence="4" id="KW-1185">Reference proteome</keyword>
<dbReference type="InterPro" id="IPR036286">
    <property type="entry name" value="LexA/Signal_pep-like_sf"/>
</dbReference>
<dbReference type="SUPFAM" id="SSF47413">
    <property type="entry name" value="lambda repressor-like DNA-binding domains"/>
    <property type="match status" value="1"/>
</dbReference>
<feature type="domain" description="HTH cro/C1-type" evidence="2">
    <location>
        <begin position="8"/>
        <end position="62"/>
    </location>
</feature>
<keyword evidence="1" id="KW-0238">DNA-binding</keyword>
<proteinExistence type="predicted"/>
<gene>
    <name evidence="3" type="ORF">EDD79_10383</name>
</gene>
<accession>A0A4R2TAU8</accession>
<dbReference type="InterPro" id="IPR001387">
    <property type="entry name" value="Cro/C1-type_HTH"/>
</dbReference>
<sequence length="231" mass="26325">MSRVGKRIKEERVKKGISPKQLGQKCGVAESYIIDIESGKKIINDKLISQISKILGVNLDDNIIDEAPIKQENNHTKNVNVQNKLSPIKRTEVEPLPQWELAFSNIIKEVPIFNIELTNIKGNKSFPIIDKKVEGYNPDKLIYVEAPDDSLSQYRIHKGDRCLIYLNQEIVNGAFQLVEFDKTKSIRKIKRIDGNNIQLIDGIKNEKSVVKNSKDIKILGKVIRIEIDLIK</sequence>
<reference evidence="3 4" key="1">
    <citation type="submission" date="2019-03" db="EMBL/GenBank/DDBJ databases">
        <title>Genomic Encyclopedia of Type Strains, Phase IV (KMG-IV): sequencing the most valuable type-strain genomes for metagenomic binning, comparative biology and taxonomic classification.</title>
        <authorList>
            <person name="Goeker M."/>
        </authorList>
    </citation>
    <scope>NUCLEOTIDE SEQUENCE [LARGE SCALE GENOMIC DNA]</scope>
    <source>
        <strain evidence="3 4">DSM 100013</strain>
    </source>
</reference>
<dbReference type="Proteomes" id="UP000295504">
    <property type="component" value="Unassembled WGS sequence"/>
</dbReference>
<dbReference type="SMART" id="SM00530">
    <property type="entry name" value="HTH_XRE"/>
    <property type="match status" value="1"/>
</dbReference>
<evidence type="ECO:0000256" key="1">
    <source>
        <dbReference type="ARBA" id="ARBA00023125"/>
    </source>
</evidence>
<dbReference type="CDD" id="cd00093">
    <property type="entry name" value="HTH_XRE"/>
    <property type="match status" value="1"/>
</dbReference>
<dbReference type="OrthoDB" id="14949at2"/>
<evidence type="ECO:0000313" key="3">
    <source>
        <dbReference type="EMBL" id="TCP99001.1"/>
    </source>
</evidence>
<dbReference type="InterPro" id="IPR015927">
    <property type="entry name" value="Peptidase_S24_S26A/B/C"/>
</dbReference>
<dbReference type="PANTHER" id="PTHR46558">
    <property type="entry name" value="TRACRIPTIONAL REGULATORY PROTEIN-RELATED-RELATED"/>
    <property type="match status" value="1"/>
</dbReference>
<dbReference type="Gene3D" id="1.10.260.40">
    <property type="entry name" value="lambda repressor-like DNA-binding domains"/>
    <property type="match status" value="1"/>
</dbReference>
<dbReference type="Pfam" id="PF01381">
    <property type="entry name" value="HTH_3"/>
    <property type="match status" value="1"/>
</dbReference>
<dbReference type="EMBL" id="SLYC01000038">
    <property type="protein sequence ID" value="TCP99001.1"/>
    <property type="molecule type" value="Genomic_DNA"/>
</dbReference>
<dbReference type="PROSITE" id="PS50943">
    <property type="entry name" value="HTH_CROC1"/>
    <property type="match status" value="1"/>
</dbReference>